<dbReference type="HOGENOM" id="CLU_055761_0_0_5"/>
<dbReference type="STRING" id="1294273.roselon_00978"/>
<dbReference type="eggNOG" id="COG2885">
    <property type="taxonomic scope" value="Bacteria"/>
</dbReference>
<evidence type="ECO:0000256" key="2">
    <source>
        <dbReference type="ARBA" id="ARBA00023136"/>
    </source>
</evidence>
<dbReference type="PRINTS" id="PR01021">
    <property type="entry name" value="OMPADOMAIN"/>
</dbReference>
<dbReference type="Gene3D" id="3.30.1330.60">
    <property type="entry name" value="OmpA-like domain"/>
    <property type="match status" value="1"/>
</dbReference>
<dbReference type="InterPro" id="IPR050330">
    <property type="entry name" value="Bact_OuterMem_StrucFunc"/>
</dbReference>
<dbReference type="PANTHER" id="PTHR30329:SF21">
    <property type="entry name" value="LIPOPROTEIN YIAD-RELATED"/>
    <property type="match status" value="1"/>
</dbReference>
<dbReference type="InterPro" id="IPR036737">
    <property type="entry name" value="OmpA-like_sf"/>
</dbReference>
<evidence type="ECO:0000259" key="6">
    <source>
        <dbReference type="PROSITE" id="PS51123"/>
    </source>
</evidence>
<evidence type="ECO:0000313" key="7">
    <source>
        <dbReference type="EMBL" id="AHM03378.1"/>
    </source>
</evidence>
<organism evidence="7 8">
    <name type="scientific">Roseicyclus elongatus DSM 19469</name>
    <dbReference type="NCBI Taxonomy" id="1294273"/>
    <lineage>
        <taxon>Bacteria</taxon>
        <taxon>Pseudomonadati</taxon>
        <taxon>Pseudomonadota</taxon>
        <taxon>Alphaproteobacteria</taxon>
        <taxon>Rhodobacterales</taxon>
        <taxon>Roseobacteraceae</taxon>
        <taxon>Roseicyclus</taxon>
    </lineage>
</organism>
<evidence type="ECO:0000256" key="4">
    <source>
        <dbReference type="PROSITE-ProRule" id="PRU00473"/>
    </source>
</evidence>
<keyword evidence="8" id="KW-1185">Reference proteome</keyword>
<accession>W8RQM7</accession>
<keyword evidence="3" id="KW-0998">Cell outer membrane</keyword>
<dbReference type="KEGG" id="red:roselon_00978"/>
<evidence type="ECO:0000256" key="5">
    <source>
        <dbReference type="SAM" id="MobiDB-lite"/>
    </source>
</evidence>
<dbReference type="Pfam" id="PF00691">
    <property type="entry name" value="OmpA"/>
    <property type="match status" value="1"/>
</dbReference>
<feature type="domain" description="OmpA-like" evidence="6">
    <location>
        <begin position="192"/>
        <end position="310"/>
    </location>
</feature>
<keyword evidence="2 4" id="KW-0472">Membrane</keyword>
<dbReference type="Proteomes" id="UP000019593">
    <property type="component" value="Chromosome"/>
</dbReference>
<comment type="subcellular location">
    <subcellularLocation>
        <location evidence="1">Cell outer membrane</location>
    </subcellularLocation>
</comment>
<dbReference type="InterPro" id="IPR006664">
    <property type="entry name" value="OMP_bac"/>
</dbReference>
<dbReference type="InterPro" id="IPR006665">
    <property type="entry name" value="OmpA-like"/>
</dbReference>
<reference evidence="7 8" key="1">
    <citation type="submission" date="2013-03" db="EMBL/GenBank/DDBJ databases">
        <authorList>
            <person name="Fiebig A."/>
            <person name="Goeker M."/>
            <person name="Klenk H.-P.P."/>
        </authorList>
    </citation>
    <scope>NUCLEOTIDE SEQUENCE [LARGE SCALE GENOMIC DNA]</scope>
    <source>
        <strain evidence="8">DSM 19469</strain>
    </source>
</reference>
<protein>
    <submittedName>
        <fullName evidence="7">OmpA/MotB</fullName>
    </submittedName>
</protein>
<gene>
    <name evidence="7" type="ORF">roselon_00978</name>
</gene>
<dbReference type="PANTHER" id="PTHR30329">
    <property type="entry name" value="STATOR ELEMENT OF FLAGELLAR MOTOR COMPLEX"/>
    <property type="match status" value="1"/>
</dbReference>
<dbReference type="CDD" id="cd07185">
    <property type="entry name" value="OmpA_C-like"/>
    <property type="match status" value="1"/>
</dbReference>
<dbReference type="SUPFAM" id="SSF103088">
    <property type="entry name" value="OmpA-like"/>
    <property type="match status" value="1"/>
</dbReference>
<sequence>MATVMFAGGAGALDLNLPPGAELVATEPAHPGDLSIAHGPFTAEAGFTTLARGIVQEFTWQVPDAATQSSAILAGAVSAQLDEQGYEIVFACADRACGGFDFRHALSVGEAPMMHVDLSDYRYIAAERVEETGERNHVAVMVSRGGRTAYLHLATITPPEVAPPPVTGSSRTPEQTAPVLSPTTSPRLIERLFATGAAALDDLNFQTGASELSGRNYPSLVTLAEFLAEEPARRVVLVGHTDAEGSLEGNIALSQARAEAVRRHLIDILGVSPDQVAAAGIGFLAPRAANDTDTGRQANRRVEVVLSTTD</sequence>
<dbReference type="GO" id="GO:0009279">
    <property type="term" value="C:cell outer membrane"/>
    <property type="evidence" value="ECO:0007669"/>
    <property type="project" value="UniProtKB-SubCell"/>
</dbReference>
<evidence type="ECO:0000313" key="8">
    <source>
        <dbReference type="Proteomes" id="UP000019593"/>
    </source>
</evidence>
<dbReference type="EMBL" id="CP004372">
    <property type="protein sequence ID" value="AHM03378.1"/>
    <property type="molecule type" value="Genomic_DNA"/>
</dbReference>
<feature type="region of interest" description="Disordered" evidence="5">
    <location>
        <begin position="160"/>
        <end position="182"/>
    </location>
</feature>
<dbReference type="PROSITE" id="PS51123">
    <property type="entry name" value="OMPA_2"/>
    <property type="match status" value="1"/>
</dbReference>
<dbReference type="AlphaFoldDB" id="W8RQM7"/>
<evidence type="ECO:0000256" key="1">
    <source>
        <dbReference type="ARBA" id="ARBA00004442"/>
    </source>
</evidence>
<evidence type="ECO:0000256" key="3">
    <source>
        <dbReference type="ARBA" id="ARBA00023237"/>
    </source>
</evidence>
<proteinExistence type="predicted"/>
<name>W8RQM7_9RHOB</name>